<dbReference type="PANTHER" id="PTHR46723">
    <property type="entry name" value="LEUCINE-RICH REPEAT AND IQ DOMAIN-CONTAINING PROTEIN 3"/>
    <property type="match status" value="1"/>
</dbReference>
<name>A0A814FP09_9BILA</name>
<dbReference type="EMBL" id="CAJNOU010000399">
    <property type="protein sequence ID" value="CAF0985373.1"/>
    <property type="molecule type" value="Genomic_DNA"/>
</dbReference>
<evidence type="ECO:0000313" key="2">
    <source>
        <dbReference type="EMBL" id="CAF0804151.1"/>
    </source>
</evidence>
<organism evidence="3 5">
    <name type="scientific">Rotaria sordida</name>
    <dbReference type="NCBI Taxonomy" id="392033"/>
    <lineage>
        <taxon>Eukaryota</taxon>
        <taxon>Metazoa</taxon>
        <taxon>Spiralia</taxon>
        <taxon>Gnathifera</taxon>
        <taxon>Rotifera</taxon>
        <taxon>Eurotatoria</taxon>
        <taxon>Bdelloidea</taxon>
        <taxon>Philodinida</taxon>
        <taxon>Philodinidae</taxon>
        <taxon>Rotaria</taxon>
    </lineage>
</organism>
<dbReference type="Proteomes" id="UP000663889">
    <property type="component" value="Unassembled WGS sequence"/>
</dbReference>
<dbReference type="SUPFAM" id="SSF52058">
    <property type="entry name" value="L domain-like"/>
    <property type="match status" value="1"/>
</dbReference>
<evidence type="ECO:0000313" key="3">
    <source>
        <dbReference type="EMBL" id="CAF0985373.1"/>
    </source>
</evidence>
<accession>A0A814FP09</accession>
<evidence type="ECO:0008006" key="6">
    <source>
        <dbReference type="Google" id="ProtNLM"/>
    </source>
</evidence>
<evidence type="ECO:0000313" key="5">
    <source>
        <dbReference type="Proteomes" id="UP000663889"/>
    </source>
</evidence>
<dbReference type="InterPro" id="IPR032675">
    <property type="entry name" value="LRR_dom_sf"/>
</dbReference>
<dbReference type="InterPro" id="IPR052859">
    <property type="entry name" value="LRR-IQ_domain_protein"/>
</dbReference>
<dbReference type="InterPro" id="IPR001611">
    <property type="entry name" value="Leu-rich_rpt"/>
</dbReference>
<sequence>MNIQRDPSPPIAESVIASTRQNPNQSIIKVNEQFLQEPTLAFLESYQNHLRPALASGIFVLPVSRLQLNSIGDIGQFKHIQICDLNSNFIETIDSLIINCRQLIKLDLHSNRINQLPDGKYWKHMLQLKVLYLHDNLLSSYDDVKFLAYAPVVEILTLYDTPLSLKKNYRHHVVNSIWSLKALDTYVIADDEIIEKTNFPEPYAAYSNVFKLNLYVPTGKNSTLSTERQMIQQLFKQVNHIQSHFCPVLILQKNFRMWLVQLRLKKYILLTQKPPPKFLRPRSLFSPMSGLSEKFSSQPKPPRTSALTDAYHSIEQIKTPESYQDKRHMKIQMNQLIHTQTGTNRLPYCTTDISHRSRQLITKTSTSKYSDDRTSPILRGQKSQMTVYEPIEELNDEIRAARQYVQNIKDESHLQQRKLAAEIKENNIMNRNLIKNRTLDDRLLRTIHGGMAFGCLVAIDKAYNERTKVERRKLLAQEIDQTRQEQSFINAQIQHIQDERLVSIHRAKDQDRMKQAYIRHRVEHTQNELYDTVQEQRLLLVEQQRKRRAQVAFSHGFNAQHVSISNALKRHENNIRVQRKSRHARELVARQKKNTEEQARLIDKYLTQRKHVRRALSNIERKQLDVQAMRDASERLLQAQQRVAHIRARNSNIQQFSIMKITPHTEDLRQKTRSLTESMLERESLFDTITDHMAAQQTVQ</sequence>
<dbReference type="EMBL" id="CAJOAX010000107">
    <property type="protein sequence ID" value="CAF3510893.1"/>
    <property type="molecule type" value="Genomic_DNA"/>
</dbReference>
<dbReference type="AlphaFoldDB" id="A0A814FP09"/>
<dbReference type="Proteomes" id="UP000663882">
    <property type="component" value="Unassembled WGS sequence"/>
</dbReference>
<comment type="caution">
    <text evidence="3">The sequence shown here is derived from an EMBL/GenBank/DDBJ whole genome shotgun (WGS) entry which is preliminary data.</text>
</comment>
<dbReference type="Proteomes" id="UP000663823">
    <property type="component" value="Unassembled WGS sequence"/>
</dbReference>
<proteinExistence type="predicted"/>
<dbReference type="OrthoDB" id="676979at2759"/>
<keyword evidence="1" id="KW-0175">Coiled coil</keyword>
<dbReference type="PANTHER" id="PTHR46723:SF1">
    <property type="entry name" value="LEUCINE-RICH REPEAT AND IQ DOMAIN-CONTAINING PROTEIN 3"/>
    <property type="match status" value="1"/>
</dbReference>
<dbReference type="PROSITE" id="PS51450">
    <property type="entry name" value="LRR"/>
    <property type="match status" value="2"/>
</dbReference>
<reference evidence="3" key="1">
    <citation type="submission" date="2021-02" db="EMBL/GenBank/DDBJ databases">
        <authorList>
            <person name="Nowell W R."/>
        </authorList>
    </citation>
    <scope>NUCLEOTIDE SEQUENCE</scope>
</reference>
<gene>
    <name evidence="4" type="ORF">OTI717_LOCUS2253</name>
    <name evidence="2" type="ORF">RFH988_LOCUS4073</name>
    <name evidence="3" type="ORF">SEV965_LOCUS9977</name>
</gene>
<evidence type="ECO:0000313" key="4">
    <source>
        <dbReference type="EMBL" id="CAF3510893.1"/>
    </source>
</evidence>
<feature type="coiled-coil region" evidence="1">
    <location>
        <begin position="602"/>
        <end position="649"/>
    </location>
</feature>
<evidence type="ECO:0000256" key="1">
    <source>
        <dbReference type="SAM" id="Coils"/>
    </source>
</evidence>
<protein>
    <recommendedName>
        <fullName evidence="6">Leucine-rich repeat and IQ domain-containing protein 3</fullName>
    </recommendedName>
</protein>
<dbReference type="Gene3D" id="3.80.10.10">
    <property type="entry name" value="Ribonuclease Inhibitor"/>
    <property type="match status" value="1"/>
</dbReference>
<dbReference type="EMBL" id="CAJNOO010000103">
    <property type="protein sequence ID" value="CAF0804151.1"/>
    <property type="molecule type" value="Genomic_DNA"/>
</dbReference>